<gene>
    <name evidence="1" type="primary">WBGene00273491</name>
</gene>
<evidence type="ECO:0000313" key="1">
    <source>
        <dbReference type="EnsemblMetazoa" id="PPA35122.1"/>
    </source>
</evidence>
<protein>
    <submittedName>
        <fullName evidence="1">G protein-coupled receptor</fullName>
    </submittedName>
</protein>
<dbReference type="AlphaFoldDB" id="A0A2A6B5J6"/>
<name>A0A2A6B5J6_PRIPA</name>
<reference evidence="2" key="1">
    <citation type="journal article" date="2008" name="Nat. Genet.">
        <title>The Pristionchus pacificus genome provides a unique perspective on nematode lifestyle and parasitism.</title>
        <authorList>
            <person name="Dieterich C."/>
            <person name="Clifton S.W."/>
            <person name="Schuster L.N."/>
            <person name="Chinwalla A."/>
            <person name="Delehaunty K."/>
            <person name="Dinkelacker I."/>
            <person name="Fulton L."/>
            <person name="Fulton R."/>
            <person name="Godfrey J."/>
            <person name="Minx P."/>
            <person name="Mitreva M."/>
            <person name="Roeseler W."/>
            <person name="Tian H."/>
            <person name="Witte H."/>
            <person name="Yang S.P."/>
            <person name="Wilson R.K."/>
            <person name="Sommer R.J."/>
        </authorList>
    </citation>
    <scope>NUCLEOTIDE SEQUENCE [LARGE SCALE GENOMIC DNA]</scope>
    <source>
        <strain evidence="2">PS312</strain>
    </source>
</reference>
<dbReference type="InterPro" id="IPR019422">
    <property type="entry name" value="7TM_GPCR_serpentine_rcpt_Srh"/>
</dbReference>
<reference evidence="1" key="2">
    <citation type="submission" date="2022-06" db="UniProtKB">
        <authorList>
            <consortium name="EnsemblMetazoa"/>
        </authorList>
    </citation>
    <scope>IDENTIFICATION</scope>
    <source>
        <strain evidence="1">PS312</strain>
    </source>
</reference>
<dbReference type="InterPro" id="IPR019429">
    <property type="entry name" value="7TM_GPCR_serpentine_rcpt_Sri"/>
</dbReference>
<keyword evidence="2" id="KW-1185">Reference proteome</keyword>
<proteinExistence type="predicted"/>
<accession>A0A2A6B5J6</accession>
<dbReference type="Pfam" id="PF10318">
    <property type="entry name" value="7TM_GPCR_Srh"/>
    <property type="match status" value="1"/>
</dbReference>
<accession>A0A8R1YQ31</accession>
<dbReference type="InterPro" id="IPR053220">
    <property type="entry name" value="Nematode_rcpt-like_serp_H"/>
</dbReference>
<dbReference type="PANTHER" id="PTHR22941:SF26">
    <property type="entry name" value="SERPENTINE RECEPTOR, CLASS H"/>
    <property type="match status" value="1"/>
</dbReference>
<dbReference type="PANTHER" id="PTHR22941">
    <property type="entry name" value="SERPENTINE RECEPTOR"/>
    <property type="match status" value="1"/>
</dbReference>
<dbReference type="Proteomes" id="UP000005239">
    <property type="component" value="Unassembled WGS sequence"/>
</dbReference>
<dbReference type="EnsemblMetazoa" id="PPA35122.1">
    <property type="protein sequence ID" value="PPA35122.1"/>
    <property type="gene ID" value="WBGene00273491"/>
</dbReference>
<evidence type="ECO:0000313" key="2">
    <source>
        <dbReference type="Proteomes" id="UP000005239"/>
    </source>
</evidence>
<sequence length="1038" mass="118434">MNSTELSVEFQSNVVWAHHICGSISFIFSTFVCLLIVFEKDSRGKAYRKYLFSLQFTSILADLFMSTYSPFVLSLNCRVMYGDLILSQYIAVDTSLIIYVALFLEVVFSYFACVYYRRTKLIAPEARFNFFGWRQGALLVGIQAYLLLIDASVCYIVWQLQATVEVSHLHFLPPNSKKQEIPPIIGWLRQKSTIFLINSERLSYPALFFSIGSALIFAKIITAMIIRLIREIKHEMERASPATKKYQTRAVFSLTMQGAVPRIFYAVPTFSLLGVYIYLSTVLEVAARSRTASAISILSINLMTQHTFAHSLTILACSPSYRKTIRNIAGNIVLRVLGHSRSNSSVETINERRHDFTSNRTLMQSTELSERFESAVTLSHHISGAISFTISVLTCLLIVSERDARSMGYRKYVFSLQFSSLVTDLYMSFYSPIVMLNCRVMYSISTLAGAMKASTGLKLLPPESYFLFDGWKQSLLFVATQIYLLLINYFVYCILTELYTPYEMLPFEISWLQHKPGSFYFNSDRMNYTILMLTIILPIAFGFAIILMIVELIHEINYGMRTTSPATKIDIILHLLHECVYSTRARALVDDYRVFADCGRLFPARGQTSCDFHQEDIPTTGAISCTISVLTCLLIVSERDARSMGYRKYLFSLQFSSLVTDLYMSFYSPFVMLNCRVMYSISTLAGAMQASTGLKLLPPESYFLFDGWKQSLLFVATQIYLLLINYFVYCILTELYTPYEMLPFEISWLQHKPVSFYFNSNRMNYTILMPVPGLMYFVPSFCLLNIYFYSVIVGLDLISQQSNRFVFCKVYPTLFSIFSMSSFILHTLAHSFTIIASTLFSIFSMSSFILYTLAHSFTIIACSPTYRKTIRNTICKLPCIPRIMPTGASVTQSSEFTTRMSFSAIQEQFRSLSGRPCLIIPDADPRGKSFRKYLVSVQIASILPELWPNLYTPFIQLNSRLLYSDSFVAEYIDMSTATGIVPSIVYLVPNATLVALYVYMRIVGQEVAAKNHADIIRNFIAVHDRHESTRDYCLLSII</sequence>
<dbReference type="Pfam" id="PF10327">
    <property type="entry name" value="7TM_GPCR_Sri"/>
    <property type="match status" value="2"/>
</dbReference>
<organism evidence="1 2">
    <name type="scientific">Pristionchus pacificus</name>
    <name type="common">Parasitic nematode worm</name>
    <dbReference type="NCBI Taxonomy" id="54126"/>
    <lineage>
        <taxon>Eukaryota</taxon>
        <taxon>Metazoa</taxon>
        <taxon>Ecdysozoa</taxon>
        <taxon>Nematoda</taxon>
        <taxon>Chromadorea</taxon>
        <taxon>Rhabditida</taxon>
        <taxon>Rhabditina</taxon>
        <taxon>Diplogasteromorpha</taxon>
        <taxon>Diplogasteroidea</taxon>
        <taxon>Neodiplogasteridae</taxon>
        <taxon>Pristionchus</taxon>
    </lineage>
</organism>